<reference evidence="1 2" key="1">
    <citation type="journal article" date="2023" name="Arcadia Sci">
        <title>De novo assembly of a long-read Amblyomma americanum tick genome.</title>
        <authorList>
            <person name="Chou S."/>
            <person name="Poskanzer K.E."/>
            <person name="Rollins M."/>
            <person name="Thuy-Boun P.S."/>
        </authorList>
    </citation>
    <scope>NUCLEOTIDE SEQUENCE [LARGE SCALE GENOMIC DNA]</scope>
    <source>
        <strain evidence="1">F_SG_1</strain>
        <tissue evidence="1">Salivary glands</tissue>
    </source>
</reference>
<proteinExistence type="predicted"/>
<protein>
    <submittedName>
        <fullName evidence="1">Uncharacterized protein</fullName>
    </submittedName>
</protein>
<organism evidence="1 2">
    <name type="scientific">Amblyomma americanum</name>
    <name type="common">Lone star tick</name>
    <dbReference type="NCBI Taxonomy" id="6943"/>
    <lineage>
        <taxon>Eukaryota</taxon>
        <taxon>Metazoa</taxon>
        <taxon>Ecdysozoa</taxon>
        <taxon>Arthropoda</taxon>
        <taxon>Chelicerata</taxon>
        <taxon>Arachnida</taxon>
        <taxon>Acari</taxon>
        <taxon>Parasitiformes</taxon>
        <taxon>Ixodida</taxon>
        <taxon>Ixodoidea</taxon>
        <taxon>Ixodidae</taxon>
        <taxon>Amblyomminae</taxon>
        <taxon>Amblyomma</taxon>
    </lineage>
</organism>
<keyword evidence="2" id="KW-1185">Reference proteome</keyword>
<gene>
    <name evidence="1" type="ORF">V5799_034460</name>
</gene>
<dbReference type="AlphaFoldDB" id="A0AAQ4DKE1"/>
<evidence type="ECO:0000313" key="2">
    <source>
        <dbReference type="Proteomes" id="UP001321473"/>
    </source>
</evidence>
<dbReference type="EMBL" id="JARKHS020029679">
    <property type="protein sequence ID" value="KAK8762931.1"/>
    <property type="molecule type" value="Genomic_DNA"/>
</dbReference>
<dbReference type="Proteomes" id="UP001321473">
    <property type="component" value="Unassembled WGS sequence"/>
</dbReference>
<sequence>MRKKKKLNDFAVTALGPRLFRAKTQFGEVMKHCNEEIAAAAKEFPSEKLRKAIYAYCHMLNICKESIPEKTSVLITYCIQTHMKNRTGILYSAVGLPYSLGEKMQKISNCLHEKNLTSVPYEVTLDATTVAYFTALNFGWN</sequence>
<name>A0AAQ4DKE1_AMBAM</name>
<accession>A0AAQ4DKE1</accession>
<comment type="caution">
    <text evidence="1">The sequence shown here is derived from an EMBL/GenBank/DDBJ whole genome shotgun (WGS) entry which is preliminary data.</text>
</comment>
<evidence type="ECO:0000313" key="1">
    <source>
        <dbReference type="EMBL" id="KAK8762931.1"/>
    </source>
</evidence>